<dbReference type="AlphaFoldDB" id="A0A318S0E4"/>
<evidence type="ECO:0000313" key="2">
    <source>
        <dbReference type="EMBL" id="PYE48657.1"/>
    </source>
</evidence>
<organism evidence="2 3">
    <name type="scientific">Deinococcus yavapaiensis KR-236</name>
    <dbReference type="NCBI Taxonomy" id="694435"/>
    <lineage>
        <taxon>Bacteria</taxon>
        <taxon>Thermotogati</taxon>
        <taxon>Deinococcota</taxon>
        <taxon>Deinococci</taxon>
        <taxon>Deinococcales</taxon>
        <taxon>Deinococcaceae</taxon>
        <taxon>Deinococcus</taxon>
    </lineage>
</organism>
<dbReference type="Gene3D" id="3.40.50.1820">
    <property type="entry name" value="alpha/beta hydrolase"/>
    <property type="match status" value="1"/>
</dbReference>
<dbReference type="EMBL" id="QJSX01000028">
    <property type="protein sequence ID" value="PYE48657.1"/>
    <property type="molecule type" value="Genomic_DNA"/>
</dbReference>
<keyword evidence="3" id="KW-1185">Reference proteome</keyword>
<feature type="domain" description="AB hydrolase-1" evidence="1">
    <location>
        <begin position="24"/>
        <end position="262"/>
    </location>
</feature>
<dbReference type="PRINTS" id="PR00111">
    <property type="entry name" value="ABHYDROLASE"/>
</dbReference>
<protein>
    <submittedName>
        <fullName evidence="2">Pimeloyl-ACP methyl ester carboxylesterase</fullName>
    </submittedName>
</protein>
<comment type="caution">
    <text evidence="2">The sequence shown here is derived from an EMBL/GenBank/DDBJ whole genome shotgun (WGS) entry which is preliminary data.</text>
</comment>
<dbReference type="PANTHER" id="PTHR46438:SF11">
    <property type="entry name" value="LIPASE-RELATED"/>
    <property type="match status" value="1"/>
</dbReference>
<gene>
    <name evidence="2" type="ORF">DES52_12817</name>
</gene>
<dbReference type="Pfam" id="PF00561">
    <property type="entry name" value="Abhydrolase_1"/>
    <property type="match status" value="1"/>
</dbReference>
<dbReference type="SUPFAM" id="SSF53474">
    <property type="entry name" value="alpha/beta-Hydrolases"/>
    <property type="match status" value="1"/>
</dbReference>
<evidence type="ECO:0000259" key="1">
    <source>
        <dbReference type="Pfam" id="PF00561"/>
    </source>
</evidence>
<dbReference type="PANTHER" id="PTHR46438">
    <property type="entry name" value="ALPHA/BETA-HYDROLASES SUPERFAMILY PROTEIN"/>
    <property type="match status" value="1"/>
</dbReference>
<reference evidence="2 3" key="1">
    <citation type="submission" date="2018-06" db="EMBL/GenBank/DDBJ databases">
        <title>Genomic Encyclopedia of Type Strains, Phase IV (KMG-IV): sequencing the most valuable type-strain genomes for metagenomic binning, comparative biology and taxonomic classification.</title>
        <authorList>
            <person name="Goeker M."/>
        </authorList>
    </citation>
    <scope>NUCLEOTIDE SEQUENCE [LARGE SCALE GENOMIC DNA]</scope>
    <source>
        <strain evidence="2 3">DSM 18048</strain>
    </source>
</reference>
<sequence>MNQPEFLNVGQVRTRHVTQGEGEPVVLLHGIGRSLEDWADTVPAFAAHHRVYALDLIGFGLTDKPDVPYTLPGLARFVRHYLDAVGETRPVHLVGNSMGGAVAQQFAAMYPQQVRKLVLVNSAGFGREVTFVLRLLAVPKLGEWLMAPNPRNSARAVQGLFHDSRFATAERRRHAQLLARQPNRARSYLSVARFLGGWRGVHPHWREALTRQVAERKLATLIIWGDRDKILPAKHLEHARRVYPHARSHLFPQTGHMPQIERAGEFNALVLKFLGE</sequence>
<dbReference type="Proteomes" id="UP000248326">
    <property type="component" value="Unassembled WGS sequence"/>
</dbReference>
<accession>A0A318S0E4</accession>
<proteinExistence type="predicted"/>
<name>A0A318S0E4_9DEIO</name>
<dbReference type="InterPro" id="IPR029058">
    <property type="entry name" value="AB_hydrolase_fold"/>
</dbReference>
<evidence type="ECO:0000313" key="3">
    <source>
        <dbReference type="Proteomes" id="UP000248326"/>
    </source>
</evidence>
<dbReference type="RefSeq" id="WP_170131215.1">
    <property type="nucleotide sequence ID" value="NZ_QJSX01000028.1"/>
</dbReference>
<dbReference type="InterPro" id="IPR000073">
    <property type="entry name" value="AB_hydrolase_1"/>
</dbReference>